<dbReference type="EMBL" id="CAXKWB010005322">
    <property type="protein sequence ID" value="CAL4077824.1"/>
    <property type="molecule type" value="Genomic_DNA"/>
</dbReference>
<dbReference type="Proteomes" id="UP001497623">
    <property type="component" value="Unassembled WGS sequence"/>
</dbReference>
<keyword evidence="1" id="KW-1133">Transmembrane helix</keyword>
<name>A0AAV2QDX0_MEGNR</name>
<feature type="non-terminal residue" evidence="2">
    <location>
        <position position="1"/>
    </location>
</feature>
<feature type="transmembrane region" description="Helical" evidence="1">
    <location>
        <begin position="260"/>
        <end position="278"/>
    </location>
</feature>
<sequence length="279" mass="31382">ISPSSILFLRMIMRGFIRALLVFVRKIAGISSGPGPEFSFSFSIAFSISFSVNIISVKSSSLKFMISSVRFWFMLLAVLVYCALYSCTNMLHISLLLCVYSPSFSKGPISFLLLFSFFEYEKSNLVFFGMLSIIASSFSILSFLLASVSNLSVSIILSLISSFFSFLIAFLIRLLSIFNLPRSFFLSLGIFFFPLFLPLTGTYFIHISFIKLLSIVVLSYVFLFFNNSCQFIFVISFIISSQFTLLLKKFKLLSPSFTSILISFSVISSAFIEVVISIK</sequence>
<feature type="transmembrane region" description="Helical" evidence="1">
    <location>
        <begin position="184"/>
        <end position="206"/>
    </location>
</feature>
<feature type="transmembrane region" description="Helical" evidence="1">
    <location>
        <begin position="151"/>
        <end position="172"/>
    </location>
</feature>
<comment type="caution">
    <text evidence="2">The sequence shown here is derived from an EMBL/GenBank/DDBJ whole genome shotgun (WGS) entry which is preliminary data.</text>
</comment>
<evidence type="ECO:0000313" key="3">
    <source>
        <dbReference type="Proteomes" id="UP001497623"/>
    </source>
</evidence>
<proteinExistence type="predicted"/>
<keyword evidence="1" id="KW-0812">Transmembrane</keyword>
<feature type="transmembrane region" description="Helical" evidence="1">
    <location>
        <begin position="92"/>
        <end position="118"/>
    </location>
</feature>
<protein>
    <recommendedName>
        <fullName evidence="4">NADH dehydrogenase subunit 2</fullName>
    </recommendedName>
</protein>
<keyword evidence="3" id="KW-1185">Reference proteome</keyword>
<feature type="transmembrane region" description="Helical" evidence="1">
    <location>
        <begin position="69"/>
        <end position="86"/>
    </location>
</feature>
<evidence type="ECO:0008006" key="4">
    <source>
        <dbReference type="Google" id="ProtNLM"/>
    </source>
</evidence>
<evidence type="ECO:0000313" key="2">
    <source>
        <dbReference type="EMBL" id="CAL4077824.1"/>
    </source>
</evidence>
<accession>A0AAV2QDX0</accession>
<feature type="transmembrane region" description="Helical" evidence="1">
    <location>
        <begin position="125"/>
        <end position="145"/>
    </location>
</feature>
<dbReference type="AlphaFoldDB" id="A0AAV2QDX0"/>
<reference evidence="2 3" key="1">
    <citation type="submission" date="2024-05" db="EMBL/GenBank/DDBJ databases">
        <authorList>
            <person name="Wallberg A."/>
        </authorList>
    </citation>
    <scope>NUCLEOTIDE SEQUENCE [LARGE SCALE GENOMIC DNA]</scope>
</reference>
<organism evidence="2 3">
    <name type="scientific">Meganyctiphanes norvegica</name>
    <name type="common">Northern krill</name>
    <name type="synonym">Thysanopoda norvegica</name>
    <dbReference type="NCBI Taxonomy" id="48144"/>
    <lineage>
        <taxon>Eukaryota</taxon>
        <taxon>Metazoa</taxon>
        <taxon>Ecdysozoa</taxon>
        <taxon>Arthropoda</taxon>
        <taxon>Crustacea</taxon>
        <taxon>Multicrustacea</taxon>
        <taxon>Malacostraca</taxon>
        <taxon>Eumalacostraca</taxon>
        <taxon>Eucarida</taxon>
        <taxon>Euphausiacea</taxon>
        <taxon>Euphausiidae</taxon>
        <taxon>Meganyctiphanes</taxon>
    </lineage>
</organism>
<evidence type="ECO:0000256" key="1">
    <source>
        <dbReference type="SAM" id="Phobius"/>
    </source>
</evidence>
<feature type="transmembrane region" description="Helical" evidence="1">
    <location>
        <begin position="212"/>
        <end position="239"/>
    </location>
</feature>
<keyword evidence="1" id="KW-0472">Membrane</keyword>
<gene>
    <name evidence="2" type="ORF">MNOR_LOCUS10510</name>
</gene>